<evidence type="ECO:0000256" key="1">
    <source>
        <dbReference type="ARBA" id="ARBA00008361"/>
    </source>
</evidence>
<name>A0A918XBQ3_9ACTN</name>
<reference evidence="7 8" key="1">
    <citation type="journal article" date="2014" name="Int. J. Syst. Evol. Microbiol.">
        <title>Complete genome sequence of Corynebacterium casei LMG S-19264T (=DSM 44701T), isolated from a smear-ripened cheese.</title>
        <authorList>
            <consortium name="US DOE Joint Genome Institute (JGI-PGF)"/>
            <person name="Walter F."/>
            <person name="Albersmeier A."/>
            <person name="Kalinowski J."/>
            <person name="Ruckert C."/>
        </authorList>
    </citation>
    <scope>NUCLEOTIDE SEQUENCE [LARGE SCALE GENOMIC DNA]</scope>
    <source>
        <strain evidence="7 8">KCTC 19473</strain>
    </source>
</reference>
<dbReference type="InterPro" id="IPR050447">
    <property type="entry name" value="Erg6_SMT_methyltransf"/>
</dbReference>
<accession>A0A918XBQ3</accession>
<dbReference type="SUPFAM" id="SSF53335">
    <property type="entry name" value="S-adenosyl-L-methionine-dependent methyltransferases"/>
    <property type="match status" value="1"/>
</dbReference>
<dbReference type="RefSeq" id="WP_230479957.1">
    <property type="nucleotide sequence ID" value="NZ_BMXL01000007.1"/>
</dbReference>
<dbReference type="FunFam" id="3.40.50.150:FF:000461">
    <property type="entry name" value="Sarcosine/dimethylglycine N-methyltransferase"/>
    <property type="match status" value="1"/>
</dbReference>
<dbReference type="EMBL" id="BMXL01000007">
    <property type="protein sequence ID" value="GHD23818.1"/>
    <property type="molecule type" value="Genomic_DNA"/>
</dbReference>
<dbReference type="Proteomes" id="UP000654947">
    <property type="component" value="Unassembled WGS sequence"/>
</dbReference>
<evidence type="ECO:0000256" key="5">
    <source>
        <dbReference type="ARBA" id="ARBA00060542"/>
    </source>
</evidence>
<evidence type="ECO:0000313" key="7">
    <source>
        <dbReference type="EMBL" id="GHD23818.1"/>
    </source>
</evidence>
<keyword evidence="2" id="KW-0489">Methyltransferase</keyword>
<dbReference type="Pfam" id="PF08241">
    <property type="entry name" value="Methyltransf_11"/>
    <property type="match status" value="1"/>
</dbReference>
<dbReference type="InterPro" id="IPR029063">
    <property type="entry name" value="SAM-dependent_MTases_sf"/>
</dbReference>
<dbReference type="GO" id="GO:0032259">
    <property type="term" value="P:methylation"/>
    <property type="evidence" value="ECO:0007669"/>
    <property type="project" value="UniProtKB-KW"/>
</dbReference>
<evidence type="ECO:0000259" key="6">
    <source>
        <dbReference type="Pfam" id="PF08241"/>
    </source>
</evidence>
<sequence length="299" mass="33269">MDQDLTAITRRGTINRPVQDPEYSTAVQTARDYYNSTDADTFYFTIWGGTDIHVGLYRGVEGLTDTDDIPEASARTVERMANYIGPDSSTRILDVGAGYGGSARHLAEKYGCKVTCLNLSEVENERNREANRKAGLDHLIDVVDGAFEDIPYKDDSFDVVWSQDAFSHSAARDRVVSEVARVLVPGGRFIFTDLMAHDDTPVETLGPILERLHLTSMGTLGFYRKSTAAAGFKDLGFDDLSAQLPLHYGRVLEETERRDSELSGNISAEYLKKMKAGLREWVTRGEAGDLAWGIHRYQL</sequence>
<evidence type="ECO:0000256" key="3">
    <source>
        <dbReference type="ARBA" id="ARBA00022679"/>
    </source>
</evidence>
<keyword evidence="4" id="KW-0949">S-adenosyl-L-methionine</keyword>
<evidence type="ECO:0000256" key="2">
    <source>
        <dbReference type="ARBA" id="ARBA00022603"/>
    </source>
</evidence>
<keyword evidence="3" id="KW-0808">Transferase</keyword>
<evidence type="ECO:0000313" key="8">
    <source>
        <dbReference type="Proteomes" id="UP000654947"/>
    </source>
</evidence>
<comment type="pathway">
    <text evidence="5">Amine and polyamine biosynthesis; betaine biosynthesis via glycine pathway; betaine from glycine: step 3/3.</text>
</comment>
<dbReference type="GO" id="GO:0019286">
    <property type="term" value="P:glycine betaine biosynthetic process from glycine"/>
    <property type="evidence" value="ECO:0007669"/>
    <property type="project" value="UniProtKB-ARBA"/>
</dbReference>
<comment type="similarity">
    <text evidence="1">Belongs to the methyltransferase superfamily.</text>
</comment>
<feature type="domain" description="Methyltransferase type 11" evidence="6">
    <location>
        <begin position="93"/>
        <end position="191"/>
    </location>
</feature>
<gene>
    <name evidence="7" type="ORF">GCM10007147_19500</name>
</gene>
<evidence type="ECO:0000256" key="4">
    <source>
        <dbReference type="ARBA" id="ARBA00022691"/>
    </source>
</evidence>
<dbReference type="PANTHER" id="PTHR44068">
    <property type="entry name" value="ZGC:194242"/>
    <property type="match status" value="1"/>
</dbReference>
<keyword evidence="8" id="KW-1185">Reference proteome</keyword>
<dbReference type="AlphaFoldDB" id="A0A918XBQ3"/>
<dbReference type="GO" id="GO:0052729">
    <property type="term" value="F:dimethylglycine N-methyltransferase activity"/>
    <property type="evidence" value="ECO:0007669"/>
    <property type="project" value="UniProtKB-ARBA"/>
</dbReference>
<comment type="caution">
    <text evidence="7">The sequence shown here is derived from an EMBL/GenBank/DDBJ whole genome shotgun (WGS) entry which is preliminary data.</text>
</comment>
<dbReference type="InterPro" id="IPR013216">
    <property type="entry name" value="Methyltransf_11"/>
</dbReference>
<dbReference type="Gene3D" id="3.40.50.150">
    <property type="entry name" value="Vaccinia Virus protein VP39"/>
    <property type="match status" value="1"/>
</dbReference>
<protein>
    <recommendedName>
        <fullName evidence="6">Methyltransferase type 11 domain-containing protein</fullName>
    </recommendedName>
</protein>
<proteinExistence type="inferred from homology"/>
<dbReference type="PANTHER" id="PTHR44068:SF11">
    <property type="entry name" value="GERANYL DIPHOSPHATE 2-C-METHYLTRANSFERASE"/>
    <property type="match status" value="1"/>
</dbReference>
<organism evidence="7 8">
    <name type="scientific">Nocardiopsis kunsanensis</name>
    <dbReference type="NCBI Taxonomy" id="141693"/>
    <lineage>
        <taxon>Bacteria</taxon>
        <taxon>Bacillati</taxon>
        <taxon>Actinomycetota</taxon>
        <taxon>Actinomycetes</taxon>
        <taxon>Streptosporangiales</taxon>
        <taxon>Nocardiopsidaceae</taxon>
        <taxon>Nocardiopsis</taxon>
    </lineage>
</organism>
<dbReference type="CDD" id="cd02440">
    <property type="entry name" value="AdoMet_MTases"/>
    <property type="match status" value="1"/>
</dbReference>